<comment type="caution">
    <text evidence="2">The sequence shown here is derived from an EMBL/GenBank/DDBJ whole genome shotgun (WGS) entry which is preliminary data.</text>
</comment>
<feature type="transmembrane region" description="Helical" evidence="1">
    <location>
        <begin position="88"/>
        <end position="105"/>
    </location>
</feature>
<keyword evidence="1" id="KW-1133">Transmembrane helix</keyword>
<protein>
    <submittedName>
        <fullName evidence="2">Uncharacterized protein</fullName>
    </submittedName>
</protein>
<reference evidence="2" key="1">
    <citation type="submission" date="2019-05" db="EMBL/GenBank/DDBJ databases">
        <title>Annotation for the trematode Fasciolopsis buski.</title>
        <authorList>
            <person name="Choi Y.-J."/>
        </authorList>
    </citation>
    <scope>NUCLEOTIDE SEQUENCE</scope>
    <source>
        <strain evidence="2">HT</strain>
        <tissue evidence="2">Whole worm</tissue>
    </source>
</reference>
<organism evidence="2 3">
    <name type="scientific">Fasciolopsis buskii</name>
    <dbReference type="NCBI Taxonomy" id="27845"/>
    <lineage>
        <taxon>Eukaryota</taxon>
        <taxon>Metazoa</taxon>
        <taxon>Spiralia</taxon>
        <taxon>Lophotrochozoa</taxon>
        <taxon>Platyhelminthes</taxon>
        <taxon>Trematoda</taxon>
        <taxon>Digenea</taxon>
        <taxon>Plagiorchiida</taxon>
        <taxon>Echinostomata</taxon>
        <taxon>Echinostomatoidea</taxon>
        <taxon>Fasciolidae</taxon>
        <taxon>Fasciolopsis</taxon>
    </lineage>
</organism>
<gene>
    <name evidence="2" type="ORF">FBUS_06658</name>
</gene>
<keyword evidence="3" id="KW-1185">Reference proteome</keyword>
<feature type="transmembrane region" description="Helical" evidence="1">
    <location>
        <begin position="54"/>
        <end position="76"/>
    </location>
</feature>
<keyword evidence="1" id="KW-0472">Membrane</keyword>
<dbReference type="OrthoDB" id="10549580at2759"/>
<sequence length="138" mass="15627">MTFITFTLLLSVPLSSRRYYCRTYHLFGLSFRVLPHTASRLCDPFRFSCFPSSIVVPLCLPFILLNGLTLVLVGAYMSARPDRSREELLGFGMTSIPGLVCWSVLSTAPRPGLHPHWQFTVWYYLVITQASANGNLHK</sequence>
<evidence type="ECO:0000313" key="2">
    <source>
        <dbReference type="EMBL" id="KAA0197813.1"/>
    </source>
</evidence>
<accession>A0A8E0S191</accession>
<dbReference type="EMBL" id="LUCM01002130">
    <property type="protein sequence ID" value="KAA0197813.1"/>
    <property type="molecule type" value="Genomic_DNA"/>
</dbReference>
<name>A0A8E0S191_9TREM</name>
<proteinExistence type="predicted"/>
<dbReference type="AlphaFoldDB" id="A0A8E0S191"/>
<evidence type="ECO:0000313" key="3">
    <source>
        <dbReference type="Proteomes" id="UP000728185"/>
    </source>
</evidence>
<keyword evidence="1" id="KW-0812">Transmembrane</keyword>
<dbReference type="Proteomes" id="UP000728185">
    <property type="component" value="Unassembled WGS sequence"/>
</dbReference>
<evidence type="ECO:0000256" key="1">
    <source>
        <dbReference type="SAM" id="Phobius"/>
    </source>
</evidence>